<organism evidence="1">
    <name type="scientific">marine metagenome</name>
    <dbReference type="NCBI Taxonomy" id="408172"/>
    <lineage>
        <taxon>unclassified sequences</taxon>
        <taxon>metagenomes</taxon>
        <taxon>ecological metagenomes</taxon>
    </lineage>
</organism>
<name>A0A382CBT5_9ZZZZ</name>
<dbReference type="EMBL" id="UINC01033442">
    <property type="protein sequence ID" value="SVB22743.1"/>
    <property type="molecule type" value="Genomic_DNA"/>
</dbReference>
<sequence>VSRNACIAALVQVKDAIADHGVSRMG</sequence>
<evidence type="ECO:0000313" key="1">
    <source>
        <dbReference type="EMBL" id="SVB22743.1"/>
    </source>
</evidence>
<accession>A0A382CBT5</accession>
<proteinExistence type="predicted"/>
<gene>
    <name evidence="1" type="ORF">METZ01_LOCUS175597</name>
</gene>
<reference evidence="1" key="1">
    <citation type="submission" date="2018-05" db="EMBL/GenBank/DDBJ databases">
        <authorList>
            <person name="Lanie J.A."/>
            <person name="Ng W.-L."/>
            <person name="Kazmierczak K.M."/>
            <person name="Andrzejewski T.M."/>
            <person name="Davidsen T.M."/>
            <person name="Wayne K.J."/>
            <person name="Tettelin H."/>
            <person name="Glass J.I."/>
            <person name="Rusch D."/>
            <person name="Podicherti R."/>
            <person name="Tsui H.-C.T."/>
            <person name="Winkler M.E."/>
        </authorList>
    </citation>
    <scope>NUCLEOTIDE SEQUENCE</scope>
</reference>
<protein>
    <submittedName>
        <fullName evidence="1">Uncharacterized protein</fullName>
    </submittedName>
</protein>
<dbReference type="AlphaFoldDB" id="A0A382CBT5"/>
<feature type="non-terminal residue" evidence="1">
    <location>
        <position position="1"/>
    </location>
</feature>